<name>A0A7J7IU04_BUGNE</name>
<protein>
    <recommendedName>
        <fullName evidence="1">Peptidase S9 prolyl oligopeptidase catalytic domain-containing protein</fullName>
    </recommendedName>
</protein>
<evidence type="ECO:0000313" key="2">
    <source>
        <dbReference type="EMBL" id="KAF6017399.1"/>
    </source>
</evidence>
<dbReference type="GO" id="GO:0008239">
    <property type="term" value="F:dipeptidyl-peptidase activity"/>
    <property type="evidence" value="ECO:0007669"/>
    <property type="project" value="TreeGrafter"/>
</dbReference>
<dbReference type="Pfam" id="PF00326">
    <property type="entry name" value="Peptidase_S9"/>
    <property type="match status" value="1"/>
</dbReference>
<dbReference type="EMBL" id="VXIV02003403">
    <property type="protein sequence ID" value="KAF6017399.1"/>
    <property type="molecule type" value="Genomic_DNA"/>
</dbReference>
<sequence>MYVTNSLRDWDISAEQYFKQPYFKVNESLIAVMGFGYGGFVALHVAKQSVVSCTVAVAPLTDLNNLDLYNKQRYLGSEEIDRSLALNYMCDRKDDCTVSSKQNIFIIHGVQDEVISYKNSMSFIRELQLAGYNFRQQIYPEVGHNIRESKVYKHYYQSVTNFISECFTAS</sequence>
<dbReference type="GO" id="GO:0008236">
    <property type="term" value="F:serine-type peptidase activity"/>
    <property type="evidence" value="ECO:0007669"/>
    <property type="project" value="InterPro"/>
</dbReference>
<feature type="domain" description="Peptidase S9 prolyl oligopeptidase catalytic" evidence="1">
    <location>
        <begin position="13"/>
        <end position="168"/>
    </location>
</feature>
<dbReference type="Proteomes" id="UP000593567">
    <property type="component" value="Unassembled WGS sequence"/>
</dbReference>
<dbReference type="OrthoDB" id="16520at2759"/>
<accession>A0A7J7IU04</accession>
<keyword evidence="3" id="KW-1185">Reference proteome</keyword>
<dbReference type="Gene3D" id="3.40.50.1820">
    <property type="entry name" value="alpha/beta hydrolase"/>
    <property type="match status" value="1"/>
</dbReference>
<reference evidence="2" key="1">
    <citation type="submission" date="2020-06" db="EMBL/GenBank/DDBJ databases">
        <title>Draft genome of Bugula neritina, a colonial animal packing powerful symbionts and potential medicines.</title>
        <authorList>
            <person name="Rayko M."/>
        </authorList>
    </citation>
    <scope>NUCLEOTIDE SEQUENCE [LARGE SCALE GENOMIC DNA]</scope>
    <source>
        <strain evidence="2">Kwan_BN1</strain>
    </source>
</reference>
<dbReference type="GO" id="GO:0005886">
    <property type="term" value="C:plasma membrane"/>
    <property type="evidence" value="ECO:0007669"/>
    <property type="project" value="TreeGrafter"/>
</dbReference>
<organism evidence="2 3">
    <name type="scientific">Bugula neritina</name>
    <name type="common">Brown bryozoan</name>
    <name type="synonym">Sertularia neritina</name>
    <dbReference type="NCBI Taxonomy" id="10212"/>
    <lineage>
        <taxon>Eukaryota</taxon>
        <taxon>Metazoa</taxon>
        <taxon>Spiralia</taxon>
        <taxon>Lophotrochozoa</taxon>
        <taxon>Bryozoa</taxon>
        <taxon>Gymnolaemata</taxon>
        <taxon>Cheilostomatida</taxon>
        <taxon>Flustrina</taxon>
        <taxon>Buguloidea</taxon>
        <taxon>Bugulidae</taxon>
        <taxon>Bugula</taxon>
    </lineage>
</organism>
<dbReference type="InterPro" id="IPR029058">
    <property type="entry name" value="AB_hydrolase_fold"/>
</dbReference>
<dbReference type="PANTHER" id="PTHR11731:SF202">
    <property type="entry name" value="DIPEPTIDYL PEPTIDASE FAMILY MEMBER 2"/>
    <property type="match status" value="1"/>
</dbReference>
<dbReference type="SUPFAM" id="SSF53474">
    <property type="entry name" value="alpha/beta-Hydrolases"/>
    <property type="match status" value="1"/>
</dbReference>
<dbReference type="AlphaFoldDB" id="A0A7J7IU04"/>
<evidence type="ECO:0000259" key="1">
    <source>
        <dbReference type="Pfam" id="PF00326"/>
    </source>
</evidence>
<proteinExistence type="predicted"/>
<dbReference type="GO" id="GO:0006508">
    <property type="term" value="P:proteolysis"/>
    <property type="evidence" value="ECO:0007669"/>
    <property type="project" value="InterPro"/>
</dbReference>
<dbReference type="PANTHER" id="PTHR11731">
    <property type="entry name" value="PROTEASE FAMILY S9B,C DIPEPTIDYL-PEPTIDASE IV-RELATED"/>
    <property type="match status" value="1"/>
</dbReference>
<comment type="caution">
    <text evidence="2">The sequence shown here is derived from an EMBL/GenBank/DDBJ whole genome shotgun (WGS) entry which is preliminary data.</text>
</comment>
<gene>
    <name evidence="2" type="ORF">EB796_024295</name>
</gene>
<dbReference type="InterPro" id="IPR050278">
    <property type="entry name" value="Serine_Prot_S9B/DPPIV"/>
</dbReference>
<evidence type="ECO:0000313" key="3">
    <source>
        <dbReference type="Proteomes" id="UP000593567"/>
    </source>
</evidence>
<dbReference type="InterPro" id="IPR001375">
    <property type="entry name" value="Peptidase_S9_cat"/>
</dbReference>